<evidence type="ECO:0000256" key="1">
    <source>
        <dbReference type="SAM" id="MobiDB-lite"/>
    </source>
</evidence>
<protein>
    <submittedName>
        <fullName evidence="2">Uncharacterized protein</fullName>
    </submittedName>
</protein>
<reference evidence="2" key="1">
    <citation type="submission" date="2023-10" db="EMBL/GenBank/DDBJ databases">
        <title>Genome assembly of Pristionchus species.</title>
        <authorList>
            <person name="Yoshida K."/>
            <person name="Sommer R.J."/>
        </authorList>
    </citation>
    <scope>NUCLEOTIDE SEQUENCE</scope>
    <source>
        <strain evidence="2">RS5133</strain>
    </source>
</reference>
<feature type="compositionally biased region" description="Basic and acidic residues" evidence="1">
    <location>
        <begin position="898"/>
        <end position="911"/>
    </location>
</feature>
<feature type="region of interest" description="Disordered" evidence="1">
    <location>
        <begin position="217"/>
        <end position="337"/>
    </location>
</feature>
<feature type="non-terminal residue" evidence="2">
    <location>
        <position position="1076"/>
    </location>
</feature>
<sequence>EGEEGEDEEEEDPDYLPPVNRINDPNAEDVRQMLEAAQGYRRELNRPVAPTTASRATNARQAAVASALELAAAVASARVEPAAVVPAASAPAAAVPAVVAPAAVVPATVVPVPRQVHTAEERVELVPRQPTLEQRQLLDQPVMLREYLRPVLQRKAQQQPLQRSHSWPKPQSPPRTSTVRPLSPLVDLMREDLFGDGWLNRPFLESDLAGLDDDLFDAEPEDIKPEDLTMKSCSSSSEAVSASTSSLRNKSFVASPEKRAAAPSLLSSFGSDPQAHSSTKPTDEFMEQAGLLPLPRLATSSTASGDRDRASAPRTAARATDRAARAATATTTNSAANATVPLRRPVLPNPDSKLVIPPGYARSLGQIFGWSEEATAASLAAMLPLSQPLPDLSDVGLVRTAMSMVLHAAQPLHSWHPPWIPYPTANIDMALAAKFPASPMVLPTYALVGPSYANPMYSTQPPPAYSMVPTMPPMYPANMMPALPAPTGMMPVPAGPHFSALGPGIVGPVPVAPNPQATRATGHERGRGDGNVALPAPVLGGQMQAAKPPTTDPLQSNAVTTTYSPSSDNIGSQSSPATRSSTQSVGTASSGSRPSATPRAPAPSSSSTSISGGTQSSTQSTLTVHHSGISPRTGIPTRPVGASPPSTQSTPTLRPSQQSRPTPSDVSLPSNLSSPTGGPSSSQSMTIVTAVSAGTVSPRPAPTTPSDGPPPALASPTPSTQSTAVVPSRSPTVTPTRPAVRSPPSTQSTPADPVERSITIPRSLPSAQVSPIGRAGGPSTPSTQSTHASPVERSTTTPRSAPSAQASPTGRAGFTPPSALTTPTRPSRRTTGSIPTTPRRVTRSATLAAASINSRVIRVSEDDDVEILESARQSARSPSVIIDRSSELEAARKRRNDAKREAAERRARENEASETSNTPSPQPTSSSSSSSSEQSERSPSPVRMQTPDIDGILEEKEQRKEQEEIIRQRNITEESTNTALLEAMKEWTTTSLFVASKADKESLTKSIRDALNSLHARVKGSETAWIPYNGWRPWHSDSYQAEQYLAKQEKAAREAAAKEAASERAAAKGAAAAAAA</sequence>
<feature type="compositionally biased region" description="Polar residues" evidence="1">
    <location>
        <begin position="265"/>
        <end position="280"/>
    </location>
</feature>
<organism evidence="2 3">
    <name type="scientific">Pristionchus fissidentatus</name>
    <dbReference type="NCBI Taxonomy" id="1538716"/>
    <lineage>
        <taxon>Eukaryota</taxon>
        <taxon>Metazoa</taxon>
        <taxon>Ecdysozoa</taxon>
        <taxon>Nematoda</taxon>
        <taxon>Chromadorea</taxon>
        <taxon>Rhabditida</taxon>
        <taxon>Rhabditina</taxon>
        <taxon>Diplogasteromorpha</taxon>
        <taxon>Diplogasteroidea</taxon>
        <taxon>Neodiplogasteridae</taxon>
        <taxon>Pristionchus</taxon>
    </lineage>
</organism>
<feature type="compositionally biased region" description="Low complexity" evidence="1">
    <location>
        <begin position="815"/>
        <end position="839"/>
    </location>
</feature>
<gene>
    <name evidence="2" type="ORF">PFISCL1PPCAC_28168</name>
</gene>
<feature type="compositionally biased region" description="Low complexity" evidence="1">
    <location>
        <begin position="1067"/>
        <end position="1076"/>
    </location>
</feature>
<dbReference type="AlphaFoldDB" id="A0AAV5WWW5"/>
<feature type="compositionally biased region" description="Polar residues" evidence="1">
    <location>
        <begin position="779"/>
        <end position="808"/>
    </location>
</feature>
<feature type="non-terminal residue" evidence="2">
    <location>
        <position position="1"/>
    </location>
</feature>
<feature type="compositionally biased region" description="Polar residues" evidence="1">
    <location>
        <begin position="552"/>
        <end position="585"/>
    </location>
</feature>
<feature type="compositionally biased region" description="Polar residues" evidence="1">
    <location>
        <begin position="155"/>
        <end position="165"/>
    </location>
</feature>
<feature type="compositionally biased region" description="Polar residues" evidence="1">
    <location>
        <begin position="644"/>
        <end position="665"/>
    </location>
</feature>
<feature type="compositionally biased region" description="Low complexity" evidence="1">
    <location>
        <begin position="232"/>
        <end position="246"/>
    </location>
</feature>
<feature type="compositionally biased region" description="Low complexity" evidence="1">
    <location>
        <begin position="667"/>
        <end position="684"/>
    </location>
</feature>
<feature type="region of interest" description="Disordered" evidence="1">
    <location>
        <begin position="887"/>
        <end position="948"/>
    </location>
</feature>
<feature type="compositionally biased region" description="Basic and acidic residues" evidence="1">
    <location>
        <begin position="1055"/>
        <end position="1066"/>
    </location>
</feature>
<feature type="compositionally biased region" description="Low complexity" evidence="1">
    <location>
        <begin position="714"/>
        <end position="746"/>
    </location>
</feature>
<keyword evidence="3" id="KW-1185">Reference proteome</keyword>
<name>A0AAV5WWW5_9BILA</name>
<evidence type="ECO:0000313" key="3">
    <source>
        <dbReference type="Proteomes" id="UP001432322"/>
    </source>
</evidence>
<feature type="region of interest" description="Disordered" evidence="1">
    <location>
        <begin position="154"/>
        <end position="183"/>
    </location>
</feature>
<evidence type="ECO:0000313" key="2">
    <source>
        <dbReference type="EMBL" id="GMT36871.1"/>
    </source>
</evidence>
<feature type="compositionally biased region" description="Polar residues" evidence="1">
    <location>
        <begin position="685"/>
        <end position="695"/>
    </location>
</feature>
<comment type="caution">
    <text evidence="2">The sequence shown here is derived from an EMBL/GenBank/DDBJ whole genome shotgun (WGS) entry which is preliminary data.</text>
</comment>
<feature type="compositionally biased region" description="Acidic residues" evidence="1">
    <location>
        <begin position="1"/>
        <end position="14"/>
    </location>
</feature>
<accession>A0AAV5WWW5</accession>
<feature type="compositionally biased region" description="Low complexity" evidence="1">
    <location>
        <begin position="586"/>
        <end position="621"/>
    </location>
</feature>
<feature type="region of interest" description="Disordered" evidence="1">
    <location>
        <begin position="509"/>
        <end position="846"/>
    </location>
</feature>
<dbReference type="EMBL" id="BTSY01000007">
    <property type="protein sequence ID" value="GMT36871.1"/>
    <property type="molecule type" value="Genomic_DNA"/>
</dbReference>
<feature type="region of interest" description="Disordered" evidence="1">
    <location>
        <begin position="1055"/>
        <end position="1076"/>
    </location>
</feature>
<feature type="compositionally biased region" description="Low complexity" evidence="1">
    <location>
        <begin position="913"/>
        <end position="941"/>
    </location>
</feature>
<feature type="compositionally biased region" description="Pro residues" evidence="1">
    <location>
        <begin position="699"/>
        <end position="713"/>
    </location>
</feature>
<proteinExistence type="predicted"/>
<dbReference type="Proteomes" id="UP001432322">
    <property type="component" value="Unassembled WGS sequence"/>
</dbReference>
<feature type="compositionally biased region" description="Low complexity" evidence="1">
    <location>
        <begin position="325"/>
        <end position="337"/>
    </location>
</feature>
<feature type="region of interest" description="Disordered" evidence="1">
    <location>
        <begin position="1"/>
        <end position="26"/>
    </location>
</feature>